<dbReference type="EMBL" id="AMZH03007477">
    <property type="protein sequence ID" value="RRT61245.1"/>
    <property type="molecule type" value="Genomic_DNA"/>
</dbReference>
<dbReference type="InterPro" id="IPR006816">
    <property type="entry name" value="ELMO_dom"/>
</dbReference>
<sequence>MCRYAWYSSVRTIPTTDRYAGKSLYIVLIEEGRRAEWEYPFAVAGVNVSFMLIQMLDLQSGRSWTAIWEPNA</sequence>
<proteinExistence type="predicted"/>
<organism evidence="2 3">
    <name type="scientific">Ensete ventricosum</name>
    <name type="common">Abyssinian banana</name>
    <name type="synonym">Musa ensete</name>
    <dbReference type="NCBI Taxonomy" id="4639"/>
    <lineage>
        <taxon>Eukaryota</taxon>
        <taxon>Viridiplantae</taxon>
        <taxon>Streptophyta</taxon>
        <taxon>Embryophyta</taxon>
        <taxon>Tracheophyta</taxon>
        <taxon>Spermatophyta</taxon>
        <taxon>Magnoliopsida</taxon>
        <taxon>Liliopsida</taxon>
        <taxon>Zingiberales</taxon>
        <taxon>Musaceae</taxon>
        <taxon>Ensete</taxon>
    </lineage>
</organism>
<name>A0A426ZB86_ENSVE</name>
<reference evidence="2 3" key="1">
    <citation type="journal article" date="2014" name="Agronomy (Basel)">
        <title>A Draft Genome Sequence for Ensete ventricosum, the Drought-Tolerant Tree Against Hunger.</title>
        <authorList>
            <person name="Harrison J."/>
            <person name="Moore K.A."/>
            <person name="Paszkiewicz K."/>
            <person name="Jones T."/>
            <person name="Grant M."/>
            <person name="Ambacheew D."/>
            <person name="Muzemil S."/>
            <person name="Studholme D.J."/>
        </authorList>
    </citation>
    <scope>NUCLEOTIDE SEQUENCE [LARGE SCALE GENOMIC DNA]</scope>
</reference>
<feature type="domain" description="ELMO" evidence="1">
    <location>
        <begin position="29"/>
        <end position="59"/>
    </location>
</feature>
<gene>
    <name evidence="2" type="ORF">B296_00009627</name>
</gene>
<evidence type="ECO:0000259" key="1">
    <source>
        <dbReference type="Pfam" id="PF04727"/>
    </source>
</evidence>
<dbReference type="AlphaFoldDB" id="A0A426ZB86"/>
<comment type="caution">
    <text evidence="2">The sequence shown here is derived from an EMBL/GenBank/DDBJ whole genome shotgun (WGS) entry which is preliminary data.</text>
</comment>
<evidence type="ECO:0000313" key="3">
    <source>
        <dbReference type="Proteomes" id="UP000287651"/>
    </source>
</evidence>
<accession>A0A426ZB86</accession>
<protein>
    <recommendedName>
        <fullName evidence="1">ELMO domain-containing protein</fullName>
    </recommendedName>
</protein>
<dbReference type="Proteomes" id="UP000287651">
    <property type="component" value="Unassembled WGS sequence"/>
</dbReference>
<evidence type="ECO:0000313" key="2">
    <source>
        <dbReference type="EMBL" id="RRT61245.1"/>
    </source>
</evidence>
<dbReference type="Pfam" id="PF04727">
    <property type="entry name" value="ELMO_CED12"/>
    <property type="match status" value="1"/>
</dbReference>